<proteinExistence type="predicted"/>
<name>A0AAV1J6Z1_9NEOP</name>
<keyword evidence="2" id="KW-1185">Reference proteome</keyword>
<dbReference type="Proteomes" id="UP001497472">
    <property type="component" value="Unassembled WGS sequence"/>
</dbReference>
<evidence type="ECO:0000313" key="1">
    <source>
        <dbReference type="EMBL" id="CAK1544650.1"/>
    </source>
</evidence>
<dbReference type="EMBL" id="CAVLEF010000005">
    <property type="protein sequence ID" value="CAK1544650.1"/>
    <property type="molecule type" value="Genomic_DNA"/>
</dbReference>
<reference evidence="1 2" key="1">
    <citation type="submission" date="2023-11" db="EMBL/GenBank/DDBJ databases">
        <authorList>
            <person name="Okamura Y."/>
        </authorList>
    </citation>
    <scope>NUCLEOTIDE SEQUENCE [LARGE SCALE GENOMIC DNA]</scope>
</reference>
<dbReference type="AlphaFoldDB" id="A0AAV1J6Z1"/>
<gene>
    <name evidence="1" type="ORF">LNINA_LOCUS4374</name>
</gene>
<accession>A0AAV1J6Z1</accession>
<organism evidence="1 2">
    <name type="scientific">Leptosia nina</name>
    <dbReference type="NCBI Taxonomy" id="320188"/>
    <lineage>
        <taxon>Eukaryota</taxon>
        <taxon>Metazoa</taxon>
        <taxon>Ecdysozoa</taxon>
        <taxon>Arthropoda</taxon>
        <taxon>Hexapoda</taxon>
        <taxon>Insecta</taxon>
        <taxon>Pterygota</taxon>
        <taxon>Neoptera</taxon>
        <taxon>Endopterygota</taxon>
        <taxon>Lepidoptera</taxon>
        <taxon>Glossata</taxon>
        <taxon>Ditrysia</taxon>
        <taxon>Papilionoidea</taxon>
        <taxon>Pieridae</taxon>
        <taxon>Pierinae</taxon>
        <taxon>Leptosia</taxon>
    </lineage>
</organism>
<sequence>MVETSDPLDASAAAPEAGSCGGAHNLEALATLNQVQAGFVLCSERRCGRILAHNIVLTASAVRTESLRLTTK</sequence>
<comment type="caution">
    <text evidence="1">The sequence shown here is derived from an EMBL/GenBank/DDBJ whole genome shotgun (WGS) entry which is preliminary data.</text>
</comment>
<protein>
    <submittedName>
        <fullName evidence="1">Uncharacterized protein</fullName>
    </submittedName>
</protein>
<evidence type="ECO:0000313" key="2">
    <source>
        <dbReference type="Proteomes" id="UP001497472"/>
    </source>
</evidence>